<feature type="compositionally biased region" description="Basic and acidic residues" evidence="1">
    <location>
        <begin position="39"/>
        <end position="55"/>
    </location>
</feature>
<accession>A0A315E550</accession>
<protein>
    <submittedName>
        <fullName evidence="2">Uncharacterized protein</fullName>
    </submittedName>
</protein>
<feature type="region of interest" description="Disordered" evidence="1">
    <location>
        <begin position="1"/>
        <end position="63"/>
    </location>
</feature>
<dbReference type="AlphaFoldDB" id="A0A315E550"/>
<dbReference type="EMBL" id="NESN01000005">
    <property type="protein sequence ID" value="PUE51988.1"/>
    <property type="molecule type" value="Genomic_DNA"/>
</dbReference>
<reference evidence="2 3" key="1">
    <citation type="submission" date="2017-04" db="EMBL/GenBank/DDBJ databases">
        <title>Unexpected and diverse lifestyles within the genus Limnohabitans.</title>
        <authorList>
            <person name="Kasalicky V."/>
            <person name="Mehrshad M."/>
            <person name="Andrei S.-A."/>
            <person name="Salcher M."/>
            <person name="Kratochvilova H."/>
            <person name="Simek K."/>
            <person name="Ghai R."/>
        </authorList>
    </citation>
    <scope>NUCLEOTIDE SEQUENCE [LARGE SCALE GENOMIC DNA]</scope>
    <source>
        <strain evidence="2 3">II-B4</strain>
    </source>
</reference>
<organism evidence="2 3">
    <name type="scientific">Limnohabitans parvus II-B4</name>
    <dbReference type="NCBI Taxonomy" id="1293052"/>
    <lineage>
        <taxon>Bacteria</taxon>
        <taxon>Pseudomonadati</taxon>
        <taxon>Pseudomonadota</taxon>
        <taxon>Betaproteobacteria</taxon>
        <taxon>Burkholderiales</taxon>
        <taxon>Comamonadaceae</taxon>
        <taxon>Limnohabitans</taxon>
    </lineage>
</organism>
<keyword evidence="3" id="KW-1185">Reference proteome</keyword>
<dbReference type="Proteomes" id="UP000250790">
    <property type="component" value="Unassembled WGS sequence"/>
</dbReference>
<comment type="caution">
    <text evidence="2">The sequence shown here is derived from an EMBL/GenBank/DDBJ whole genome shotgun (WGS) entry which is preliminary data.</text>
</comment>
<dbReference type="RefSeq" id="WP_108313442.1">
    <property type="nucleotide sequence ID" value="NZ_NESN01000005.1"/>
</dbReference>
<proteinExistence type="predicted"/>
<evidence type="ECO:0000313" key="3">
    <source>
        <dbReference type="Proteomes" id="UP000250790"/>
    </source>
</evidence>
<sequence length="63" mass="7240">MRINEIINTIKPKPPMTPAQSRLNSLKQGVQRSQQQLQAEREQQRQKKASEKQADLTRQAATL</sequence>
<gene>
    <name evidence="2" type="ORF">B9Z37_12985</name>
</gene>
<evidence type="ECO:0000313" key="2">
    <source>
        <dbReference type="EMBL" id="PUE51988.1"/>
    </source>
</evidence>
<feature type="compositionally biased region" description="Polar residues" evidence="1">
    <location>
        <begin position="18"/>
        <end position="30"/>
    </location>
</feature>
<name>A0A315E550_9BURK</name>
<evidence type="ECO:0000256" key="1">
    <source>
        <dbReference type="SAM" id="MobiDB-lite"/>
    </source>
</evidence>